<dbReference type="OrthoDB" id="5215637at2759"/>
<evidence type="ECO:0000313" key="2">
    <source>
        <dbReference type="Proteomes" id="UP000250266"/>
    </source>
</evidence>
<proteinExistence type="predicted"/>
<sequence length="92" mass="9699">MASDALCYAPDGTYVSTWSPCNSTANGRVSACCKLGSSVCPTSGLCIGSTGYYYRAGCTDHRGLLAVALNVVMVDRISRETESYIGVCGSYY</sequence>
<dbReference type="EMBL" id="KV745194">
    <property type="protein sequence ID" value="OCK76626.1"/>
    <property type="molecule type" value="Genomic_DNA"/>
</dbReference>
<name>A0A8E2E3C6_9PEZI</name>
<keyword evidence="2" id="KW-1185">Reference proteome</keyword>
<evidence type="ECO:0000313" key="1">
    <source>
        <dbReference type="EMBL" id="OCK76626.1"/>
    </source>
</evidence>
<organism evidence="1 2">
    <name type="scientific">Lepidopterella palustris CBS 459.81</name>
    <dbReference type="NCBI Taxonomy" id="1314670"/>
    <lineage>
        <taxon>Eukaryota</taxon>
        <taxon>Fungi</taxon>
        <taxon>Dikarya</taxon>
        <taxon>Ascomycota</taxon>
        <taxon>Pezizomycotina</taxon>
        <taxon>Dothideomycetes</taxon>
        <taxon>Pleosporomycetidae</taxon>
        <taxon>Mytilinidiales</taxon>
        <taxon>Argynnaceae</taxon>
        <taxon>Lepidopterella</taxon>
    </lineage>
</organism>
<dbReference type="AlphaFoldDB" id="A0A8E2E3C6"/>
<accession>A0A8E2E3C6</accession>
<gene>
    <name evidence="1" type="ORF">K432DRAFT_140546</name>
</gene>
<protein>
    <submittedName>
        <fullName evidence="1">Uncharacterized protein</fullName>
    </submittedName>
</protein>
<dbReference type="Proteomes" id="UP000250266">
    <property type="component" value="Unassembled WGS sequence"/>
</dbReference>
<reference evidence="1 2" key="1">
    <citation type="journal article" date="2016" name="Nat. Commun.">
        <title>Ectomycorrhizal ecology is imprinted in the genome of the dominant symbiotic fungus Cenococcum geophilum.</title>
        <authorList>
            <consortium name="DOE Joint Genome Institute"/>
            <person name="Peter M."/>
            <person name="Kohler A."/>
            <person name="Ohm R.A."/>
            <person name="Kuo A."/>
            <person name="Krutzmann J."/>
            <person name="Morin E."/>
            <person name="Arend M."/>
            <person name="Barry K.W."/>
            <person name="Binder M."/>
            <person name="Choi C."/>
            <person name="Clum A."/>
            <person name="Copeland A."/>
            <person name="Grisel N."/>
            <person name="Haridas S."/>
            <person name="Kipfer T."/>
            <person name="LaButti K."/>
            <person name="Lindquist E."/>
            <person name="Lipzen A."/>
            <person name="Maire R."/>
            <person name="Meier B."/>
            <person name="Mihaltcheva S."/>
            <person name="Molinier V."/>
            <person name="Murat C."/>
            <person name="Poggeler S."/>
            <person name="Quandt C.A."/>
            <person name="Sperisen C."/>
            <person name="Tritt A."/>
            <person name="Tisserant E."/>
            <person name="Crous P.W."/>
            <person name="Henrissat B."/>
            <person name="Nehls U."/>
            <person name="Egli S."/>
            <person name="Spatafora J.W."/>
            <person name="Grigoriev I.V."/>
            <person name="Martin F.M."/>
        </authorList>
    </citation>
    <scope>NUCLEOTIDE SEQUENCE [LARGE SCALE GENOMIC DNA]</scope>
    <source>
        <strain evidence="1 2">CBS 459.81</strain>
    </source>
</reference>